<reference evidence="4 5" key="1">
    <citation type="journal article" date="2022" name="Arch. Microbiol.">
        <title>Paraburkholderia bengalensis sp. nov. isolated from roots of Oryza sativa, IR64.</title>
        <authorList>
            <person name="Nag P."/>
            <person name="Mondal N."/>
            <person name="Sarkar J."/>
            <person name="Das S."/>
        </authorList>
    </citation>
    <scope>NUCLEOTIDE SEQUENCE [LARGE SCALE GENOMIC DNA]</scope>
    <source>
        <strain evidence="4 5">IR64_4_BI</strain>
    </source>
</reference>
<organism evidence="4 5">
    <name type="scientific">Paraburkholderia bengalensis</name>
    <dbReference type="NCBI Taxonomy" id="2747562"/>
    <lineage>
        <taxon>Bacteria</taxon>
        <taxon>Pseudomonadati</taxon>
        <taxon>Pseudomonadota</taxon>
        <taxon>Betaproteobacteria</taxon>
        <taxon>Burkholderiales</taxon>
        <taxon>Burkholderiaceae</taxon>
        <taxon>Paraburkholderia</taxon>
    </lineage>
</organism>
<protein>
    <submittedName>
        <fullName evidence="4">Lipid-binding SYLF domain-containing protein</fullName>
    </submittedName>
</protein>
<feature type="region of interest" description="Disordered" evidence="1">
    <location>
        <begin position="22"/>
        <end position="44"/>
    </location>
</feature>
<gene>
    <name evidence="4" type="ORF">H3V53_18015</name>
</gene>
<dbReference type="Pfam" id="PF04366">
    <property type="entry name" value="Ysc84"/>
    <property type="match status" value="1"/>
</dbReference>
<dbReference type="EMBL" id="JACFYJ010000028">
    <property type="protein sequence ID" value="MEI5999036.1"/>
    <property type="molecule type" value="Genomic_DNA"/>
</dbReference>
<keyword evidence="2" id="KW-0732">Signal</keyword>
<evidence type="ECO:0000259" key="3">
    <source>
        <dbReference type="Pfam" id="PF04366"/>
    </source>
</evidence>
<feature type="chain" id="PRO_5046709484" evidence="2">
    <location>
        <begin position="19"/>
        <end position="207"/>
    </location>
</feature>
<feature type="compositionally biased region" description="Polar residues" evidence="1">
    <location>
        <begin position="22"/>
        <end position="35"/>
    </location>
</feature>
<dbReference type="Proteomes" id="UP001386437">
    <property type="component" value="Unassembled WGS sequence"/>
</dbReference>
<feature type="signal peptide" evidence="2">
    <location>
        <begin position="1"/>
        <end position="18"/>
    </location>
</feature>
<dbReference type="RefSeq" id="WP_336599144.1">
    <property type="nucleotide sequence ID" value="NZ_JACFYJ010000028.1"/>
</dbReference>
<dbReference type="PROSITE" id="PS51257">
    <property type="entry name" value="PROKAR_LIPOPROTEIN"/>
    <property type="match status" value="1"/>
</dbReference>
<dbReference type="CDD" id="cd11524">
    <property type="entry name" value="SYLF"/>
    <property type="match status" value="1"/>
</dbReference>
<proteinExistence type="predicted"/>
<comment type="caution">
    <text evidence="4">The sequence shown here is derived from an EMBL/GenBank/DDBJ whole genome shotgun (WGS) entry which is preliminary data.</text>
</comment>
<evidence type="ECO:0000313" key="5">
    <source>
        <dbReference type="Proteomes" id="UP001386437"/>
    </source>
</evidence>
<accession>A0ABU8IU60</accession>
<evidence type="ECO:0000256" key="2">
    <source>
        <dbReference type="SAM" id="SignalP"/>
    </source>
</evidence>
<evidence type="ECO:0000256" key="1">
    <source>
        <dbReference type="SAM" id="MobiDB-lite"/>
    </source>
</evidence>
<keyword evidence="5" id="KW-1185">Reference proteome</keyword>
<name>A0ABU8IU60_9BURK</name>
<feature type="domain" description="Ysc84 actin-binding" evidence="3">
    <location>
        <begin position="120"/>
        <end position="203"/>
    </location>
</feature>
<dbReference type="InterPro" id="IPR007461">
    <property type="entry name" value="Ysc84_actin-binding"/>
</dbReference>
<evidence type="ECO:0000313" key="4">
    <source>
        <dbReference type="EMBL" id="MEI5999036.1"/>
    </source>
</evidence>
<sequence length="207" mass="21741">MPKTVTKLAIVSALTLMAACTTPSSTGTTEASSEPAQPLAVAPPPTIQPTSATRVMDADSRAALFALVSTHPNMDALAHRAKGVLIFPNVTRAGFLAGVSHGSGELIEGGKVTGYYATTSVSYGFQAGVQQYAYAMLFMTDAALNNFKTSKDFEIGVGPTVVVIDEGMAKNLNTETIKSEVYATVFDQRGLMLGSSLRGTKITRISR</sequence>